<evidence type="ECO:0000313" key="2">
    <source>
        <dbReference type="EMBL" id="KAK8230714.1"/>
    </source>
</evidence>
<accession>A0ABR1YIH6</accession>
<feature type="region of interest" description="Disordered" evidence="1">
    <location>
        <begin position="396"/>
        <end position="421"/>
    </location>
</feature>
<comment type="caution">
    <text evidence="2">The sequence shown here is derived from an EMBL/GenBank/DDBJ whole genome shotgun (WGS) entry which is preliminary data.</text>
</comment>
<evidence type="ECO:0000256" key="1">
    <source>
        <dbReference type="SAM" id="MobiDB-lite"/>
    </source>
</evidence>
<dbReference type="PANTHER" id="PTHR38119:SF2">
    <property type="entry name" value="TRANSCRIPTION FACTOR DOMAIN-CONTAINING PROTEIN"/>
    <property type="match status" value="1"/>
</dbReference>
<dbReference type="EMBL" id="JBBWRZ010000008">
    <property type="protein sequence ID" value="KAK8230714.1"/>
    <property type="molecule type" value="Genomic_DNA"/>
</dbReference>
<protein>
    <recommendedName>
        <fullName evidence="4">BTB domain-containing protein</fullName>
    </recommendedName>
</protein>
<gene>
    <name evidence="2" type="ORF">HDK90DRAFT_526972</name>
</gene>
<proteinExistence type="predicted"/>
<dbReference type="PANTHER" id="PTHR38119">
    <property type="entry name" value="BTB DOMAIN-CONTAINING PROTEIN-RELATED"/>
    <property type="match status" value="1"/>
</dbReference>
<evidence type="ECO:0000313" key="3">
    <source>
        <dbReference type="Proteomes" id="UP001492380"/>
    </source>
</evidence>
<organism evidence="2 3">
    <name type="scientific">Phyllosticta capitalensis</name>
    <dbReference type="NCBI Taxonomy" id="121624"/>
    <lineage>
        <taxon>Eukaryota</taxon>
        <taxon>Fungi</taxon>
        <taxon>Dikarya</taxon>
        <taxon>Ascomycota</taxon>
        <taxon>Pezizomycotina</taxon>
        <taxon>Dothideomycetes</taxon>
        <taxon>Dothideomycetes incertae sedis</taxon>
        <taxon>Botryosphaeriales</taxon>
        <taxon>Phyllostictaceae</taxon>
        <taxon>Phyllosticta</taxon>
    </lineage>
</organism>
<sequence>MASSSSDEDGFPQYENADVQIMLSPIRVLRLHSDVLKGTSSVFKQLLTNENAAVLSNKTKAAGFRLRHHIELVGATPELIGRLRAIRLDTKGRSIDDGGPRANMALDGNGRDPSCHILDDWYNVMAAIYGQKIEIGSAEDGLFSLLKRTDNIIGICSHLKLKKSIVFSPVEVALLNTNQYLWDAIQGAPIEWLDVAVSLQSVPMFRETVIHLVGQWDRLSSNDKNTLPRKVYELCHRKAEKFKQHKKTIENKILEYRPKEISYTKGEDPALGKRNLQPKIFNWIAFSGLQLWLMKAFRDGKGVDGPDGGFDLFSRLFAGHEEYYDREDQTRYVGVSQSGRAVVTQWIDDMKKDLKKMVASTMTSSLRMDTRSNKIDYFSCFEVELRHCPWVEEDAGPQYDDDVDLGDLEEDMSDEEMFDED</sequence>
<reference evidence="2 3" key="1">
    <citation type="submission" date="2024-04" db="EMBL/GenBank/DDBJ databases">
        <title>Phyllosticta paracitricarpa is synonymous to the EU quarantine fungus P. citricarpa based on phylogenomic analyses.</title>
        <authorList>
            <consortium name="Lawrence Berkeley National Laboratory"/>
            <person name="Van Ingen-Buijs V.A."/>
            <person name="Van Westerhoven A.C."/>
            <person name="Haridas S."/>
            <person name="Skiadas P."/>
            <person name="Martin F."/>
            <person name="Groenewald J.Z."/>
            <person name="Crous P.W."/>
            <person name="Seidl M.F."/>
        </authorList>
    </citation>
    <scope>NUCLEOTIDE SEQUENCE [LARGE SCALE GENOMIC DNA]</scope>
    <source>
        <strain evidence="2 3">CBS 123374</strain>
    </source>
</reference>
<dbReference type="Proteomes" id="UP001492380">
    <property type="component" value="Unassembled WGS sequence"/>
</dbReference>
<evidence type="ECO:0008006" key="4">
    <source>
        <dbReference type="Google" id="ProtNLM"/>
    </source>
</evidence>
<keyword evidence="3" id="KW-1185">Reference proteome</keyword>
<name>A0ABR1YIH6_9PEZI</name>